<protein>
    <recommendedName>
        <fullName evidence="6">Membrane insertase YidC/Oxa/ALB C-terminal domain-containing protein</fullName>
    </recommendedName>
</protein>
<evidence type="ECO:0000313" key="7">
    <source>
        <dbReference type="EMBL" id="CAD9674967.1"/>
    </source>
</evidence>
<dbReference type="GO" id="GO:0032977">
    <property type="term" value="F:membrane insertase activity"/>
    <property type="evidence" value="ECO:0007669"/>
    <property type="project" value="InterPro"/>
</dbReference>
<dbReference type="AlphaFoldDB" id="A0A7S2RLY3"/>
<organism evidence="7">
    <name type="scientific">Mucochytrium quahogii</name>
    <dbReference type="NCBI Taxonomy" id="96639"/>
    <lineage>
        <taxon>Eukaryota</taxon>
        <taxon>Sar</taxon>
        <taxon>Stramenopiles</taxon>
        <taxon>Bigyra</taxon>
        <taxon>Labyrinthulomycetes</taxon>
        <taxon>Thraustochytrida</taxon>
        <taxon>Thraustochytriidae</taxon>
        <taxon>Mucochytrium</taxon>
    </lineage>
</organism>
<dbReference type="InterPro" id="IPR028055">
    <property type="entry name" value="YidC/Oxa/ALB_C"/>
</dbReference>
<name>A0A7S2RLY3_9STRA</name>
<evidence type="ECO:0000256" key="2">
    <source>
        <dbReference type="ARBA" id="ARBA00022692"/>
    </source>
</evidence>
<reference evidence="7" key="1">
    <citation type="submission" date="2021-01" db="EMBL/GenBank/DDBJ databases">
        <authorList>
            <person name="Corre E."/>
            <person name="Pelletier E."/>
            <person name="Niang G."/>
            <person name="Scheremetjew M."/>
            <person name="Finn R."/>
            <person name="Kale V."/>
            <person name="Holt S."/>
            <person name="Cochrane G."/>
            <person name="Meng A."/>
            <person name="Brown T."/>
            <person name="Cohen L."/>
        </authorList>
    </citation>
    <scope>NUCLEOTIDE SEQUENCE</scope>
    <source>
        <strain evidence="7">NY070348D</strain>
    </source>
</reference>
<dbReference type="EMBL" id="HBHK01007927">
    <property type="protein sequence ID" value="CAD9674967.1"/>
    <property type="molecule type" value="Transcribed_RNA"/>
</dbReference>
<dbReference type="GO" id="GO:0005743">
    <property type="term" value="C:mitochondrial inner membrane"/>
    <property type="evidence" value="ECO:0007669"/>
    <property type="project" value="TreeGrafter"/>
</dbReference>
<dbReference type="InterPro" id="IPR001708">
    <property type="entry name" value="YidC/ALB3/OXA1/COX18"/>
</dbReference>
<comment type="subcellular location">
    <subcellularLocation>
        <location evidence="1 5">Membrane</location>
        <topology evidence="1 5">Multi-pass membrane protein</topology>
    </subcellularLocation>
</comment>
<keyword evidence="2 5" id="KW-0812">Transmembrane</keyword>
<evidence type="ECO:0000256" key="5">
    <source>
        <dbReference type="RuleBase" id="RU003945"/>
    </source>
</evidence>
<evidence type="ECO:0000256" key="1">
    <source>
        <dbReference type="ARBA" id="ARBA00004141"/>
    </source>
</evidence>
<comment type="similarity">
    <text evidence="5">Belongs to the OXA1/ALB3/YidC family.</text>
</comment>
<gene>
    <name evidence="7" type="ORF">QSP1433_LOCUS4889</name>
</gene>
<evidence type="ECO:0000256" key="4">
    <source>
        <dbReference type="ARBA" id="ARBA00023136"/>
    </source>
</evidence>
<dbReference type="CDD" id="cd20069">
    <property type="entry name" value="5TM_Oxa1-like"/>
    <property type="match status" value="1"/>
</dbReference>
<sequence length="372" mass="41256">MIVNSISRFTRNGCLKNGTISQIRCFARLVAPSERIVMWTGGRFGKGEWRKHNVRVFGSILTNAVPFSTSQRSDTTLESAIDALDVPPVTDKDLGIVASAVGGSTNYSPMALIQSGILGVHSILGGPWWSTFALCTVAFRTCLIPVTIMQMKTMSAIFGGPVGYHMHNLNALYSKEVKSCKPHENSKKVKLTKLYFSGIRKIFKKYKVNPLKIMAVPILQSIVLITYVFSTRGLIENGLLDLSNEGMLWFTNLSTRDSTLILPLIAVATTYTSLEFSLTQPTRKDLDGNIIPNEPSSLETLRNVLQYLMVFGLPFISQLPSGVFMYWIPSSLFALGQTIVFRSIQVRKAIGLPIPRALEKEPEYLVNKPKKS</sequence>
<dbReference type="PANTHER" id="PTHR12428">
    <property type="entry name" value="OXA1"/>
    <property type="match status" value="1"/>
</dbReference>
<keyword evidence="4" id="KW-0472">Membrane</keyword>
<dbReference type="Pfam" id="PF02096">
    <property type="entry name" value="60KD_IMP"/>
    <property type="match status" value="1"/>
</dbReference>
<dbReference type="PANTHER" id="PTHR12428:SF65">
    <property type="entry name" value="CYTOCHROME C OXIDASE ASSEMBLY PROTEIN COX18, MITOCHONDRIAL"/>
    <property type="match status" value="1"/>
</dbReference>
<evidence type="ECO:0000259" key="6">
    <source>
        <dbReference type="Pfam" id="PF02096"/>
    </source>
</evidence>
<proteinExistence type="inferred from homology"/>
<keyword evidence="3" id="KW-1133">Transmembrane helix</keyword>
<accession>A0A7S2RLY3</accession>
<feature type="domain" description="Membrane insertase YidC/Oxa/ALB C-terminal" evidence="6">
    <location>
        <begin position="131"/>
        <end position="342"/>
    </location>
</feature>
<dbReference type="GO" id="GO:0032979">
    <property type="term" value="P:protein insertion into mitochondrial inner membrane from matrix"/>
    <property type="evidence" value="ECO:0007669"/>
    <property type="project" value="TreeGrafter"/>
</dbReference>
<evidence type="ECO:0000256" key="3">
    <source>
        <dbReference type="ARBA" id="ARBA00022989"/>
    </source>
</evidence>